<protein>
    <recommendedName>
        <fullName evidence="2">T20D4.11-like domain-containing protein</fullName>
    </recommendedName>
</protein>
<evidence type="ECO:0000256" key="1">
    <source>
        <dbReference type="SAM" id="SignalP"/>
    </source>
</evidence>
<accession>A0A2G5T709</accession>
<organism evidence="3 4">
    <name type="scientific">Caenorhabditis nigoni</name>
    <dbReference type="NCBI Taxonomy" id="1611254"/>
    <lineage>
        <taxon>Eukaryota</taxon>
        <taxon>Metazoa</taxon>
        <taxon>Ecdysozoa</taxon>
        <taxon>Nematoda</taxon>
        <taxon>Chromadorea</taxon>
        <taxon>Rhabditida</taxon>
        <taxon>Rhabditina</taxon>
        <taxon>Rhabditomorpha</taxon>
        <taxon>Rhabditoidea</taxon>
        <taxon>Rhabditidae</taxon>
        <taxon>Peloderinae</taxon>
        <taxon>Caenorhabditis</taxon>
    </lineage>
</organism>
<proteinExistence type="predicted"/>
<keyword evidence="4" id="KW-1185">Reference proteome</keyword>
<feature type="domain" description="T20D4.11-like" evidence="2">
    <location>
        <begin position="27"/>
        <end position="187"/>
    </location>
</feature>
<dbReference type="OrthoDB" id="5774348at2759"/>
<comment type="caution">
    <text evidence="3">The sequence shown here is derived from an EMBL/GenBank/DDBJ whole genome shotgun (WGS) entry which is preliminary data.</text>
</comment>
<dbReference type="PANTHER" id="PTHR21453">
    <property type="entry name" value="DUF19 DOMAIN-CONTAINING PROTEIN-RELATED-RELATED"/>
    <property type="match status" value="1"/>
</dbReference>
<feature type="chain" id="PRO_5013875696" description="T20D4.11-like domain-containing protein" evidence="1">
    <location>
        <begin position="20"/>
        <end position="190"/>
    </location>
</feature>
<dbReference type="InterPro" id="IPR016638">
    <property type="entry name" value="UPF0376"/>
</dbReference>
<gene>
    <name evidence="3" type="primary">Cnig_chr_V.g16831</name>
    <name evidence="3" type="ORF">B9Z55_016831</name>
</gene>
<sequence>MSNFYQLSIPLIFLTIVANGNNQLPGCSPKILAPQVSKCMKILKHLVELVSSTPDYKKIGNDVIKDCNAFRECSTIVKCVNNASFENIIEMLYNNCDAAEYFIKDFPKCDDKLEGLNSTSLEEWNPFKDAPINETFVELPDDQKMICKDYYGKDDCVKNHIIETCGAQEFEIFHKHQKNVVKIVGDCRLE</sequence>
<evidence type="ECO:0000313" key="4">
    <source>
        <dbReference type="Proteomes" id="UP000230233"/>
    </source>
</evidence>
<feature type="signal peptide" evidence="1">
    <location>
        <begin position="1"/>
        <end position="19"/>
    </location>
</feature>
<dbReference type="AlphaFoldDB" id="A0A2G5T709"/>
<keyword evidence="1" id="KW-0732">Signal</keyword>
<name>A0A2G5T709_9PELO</name>
<dbReference type="Proteomes" id="UP000230233">
    <property type="component" value="Chromosome V"/>
</dbReference>
<dbReference type="InterPro" id="IPR002542">
    <property type="entry name" value="T20D4.11-like_dom"/>
</dbReference>
<dbReference type="PIRSF" id="PIRSF015697">
    <property type="entry name" value="UCP015697"/>
    <property type="match status" value="1"/>
</dbReference>
<dbReference type="EMBL" id="PDUG01000005">
    <property type="protein sequence ID" value="PIC22969.1"/>
    <property type="molecule type" value="Genomic_DNA"/>
</dbReference>
<evidence type="ECO:0000313" key="3">
    <source>
        <dbReference type="EMBL" id="PIC22969.1"/>
    </source>
</evidence>
<reference evidence="4" key="1">
    <citation type="submission" date="2017-10" db="EMBL/GenBank/DDBJ databases">
        <title>Rapid genome shrinkage in a self-fertile nematode reveals novel sperm competition proteins.</title>
        <authorList>
            <person name="Yin D."/>
            <person name="Schwarz E.M."/>
            <person name="Thomas C.G."/>
            <person name="Felde R.L."/>
            <person name="Korf I.F."/>
            <person name="Cutter A.D."/>
            <person name="Schartner C.M."/>
            <person name="Ralston E.J."/>
            <person name="Meyer B.J."/>
            <person name="Haag E.S."/>
        </authorList>
    </citation>
    <scope>NUCLEOTIDE SEQUENCE [LARGE SCALE GENOMIC DNA]</scope>
    <source>
        <strain evidence="4">JU1422</strain>
    </source>
</reference>
<dbReference type="Pfam" id="PF01579">
    <property type="entry name" value="DUF19"/>
    <property type="match status" value="1"/>
</dbReference>
<evidence type="ECO:0000259" key="2">
    <source>
        <dbReference type="Pfam" id="PF01579"/>
    </source>
</evidence>